<dbReference type="PANTHER" id="PTHR28544:SF1">
    <property type="entry name" value="DENN DOMAIN-CONTAINING PROTEIN 10-RELATED"/>
    <property type="match status" value="1"/>
</dbReference>
<dbReference type="Pfam" id="PF08616">
    <property type="entry name" value="SPA"/>
    <property type="match status" value="1"/>
</dbReference>
<accession>A0A671XLZ7</accession>
<keyword evidence="7" id="KW-1185">Reference proteome</keyword>
<dbReference type="GO" id="GO:2000641">
    <property type="term" value="P:regulation of early endosome to late endosome transport"/>
    <property type="evidence" value="ECO:0007669"/>
    <property type="project" value="TreeGrafter"/>
</dbReference>
<dbReference type="GO" id="GO:0005085">
    <property type="term" value="F:guanyl-nucleotide exchange factor activity"/>
    <property type="evidence" value="ECO:0007669"/>
    <property type="project" value="UniProtKB-KW"/>
</dbReference>
<dbReference type="GO" id="GO:0005770">
    <property type="term" value="C:late endosome"/>
    <property type="evidence" value="ECO:0007669"/>
    <property type="project" value="UniProtKB-SubCell"/>
</dbReference>
<evidence type="ECO:0000259" key="5">
    <source>
        <dbReference type="PROSITE" id="PS50211"/>
    </source>
</evidence>
<dbReference type="PANTHER" id="PTHR28544">
    <property type="entry name" value="PROTEIN FAM45A-RELATED"/>
    <property type="match status" value="1"/>
</dbReference>
<protein>
    <submittedName>
        <fullName evidence="6">DENN domain containing 10</fullName>
    </submittedName>
</protein>
<evidence type="ECO:0000256" key="2">
    <source>
        <dbReference type="ARBA" id="ARBA00008641"/>
    </source>
</evidence>
<dbReference type="GO" id="GO:0031267">
    <property type="term" value="F:small GTPase binding"/>
    <property type="evidence" value="ECO:0007669"/>
    <property type="project" value="TreeGrafter"/>
</dbReference>
<dbReference type="InterPro" id="IPR037516">
    <property type="entry name" value="Tripartite_DENN"/>
</dbReference>
<dbReference type="GO" id="GO:0015031">
    <property type="term" value="P:protein transport"/>
    <property type="evidence" value="ECO:0007669"/>
    <property type="project" value="TreeGrafter"/>
</dbReference>
<dbReference type="InParanoid" id="A0A671XLZ7"/>
<evidence type="ECO:0000256" key="3">
    <source>
        <dbReference type="ARBA" id="ARBA00022658"/>
    </source>
</evidence>
<dbReference type="AlphaFoldDB" id="A0A671XLZ7"/>
<dbReference type="OMA" id="RTICTSK"/>
<comment type="similarity">
    <text evidence="2">Belongs to the DENND10 family.</text>
</comment>
<feature type="domain" description="UDENN" evidence="5">
    <location>
        <begin position="41"/>
        <end position="435"/>
    </location>
</feature>
<evidence type="ECO:0000313" key="7">
    <source>
        <dbReference type="Proteomes" id="UP000472265"/>
    </source>
</evidence>
<comment type="subcellular location">
    <subcellularLocation>
        <location evidence="1">Late endosome</location>
    </subcellularLocation>
</comment>
<reference evidence="6" key="3">
    <citation type="submission" date="2025-09" db="UniProtKB">
        <authorList>
            <consortium name="Ensembl"/>
        </authorList>
    </citation>
    <scope>IDENTIFICATION</scope>
</reference>
<evidence type="ECO:0000313" key="6">
    <source>
        <dbReference type="Ensembl" id="ENSSAUP00010052228.1"/>
    </source>
</evidence>
<sequence>MYNSSNHERTISAEPSPAMIGRQQRTILQSRKKEEVSHREESLLTAEIPPKPLTTHLNTFIVLLNLSSIALWYLDPAGDLRVWNMAATETQLMLSVGLIEKDVNGDTLWVWCYPSVGSDLRQVLLSKCCLTQDGRDFHTFVFGQFCRTWYYITTVEAQEPTALIKVTHFSIVVTAKDFNPEKYAALSRILCRMYIKHGSPVKMMEAYVTVLTKGICQSDENGSFLIKDYDVRKAYLAGSLKDVVSQFGLETIILYTAVMLKKRIVVHHPRVEALLEFTRVLPTLAWHRKDWSILHPYVHLTDTELEDLKKCPGYIAGFVDPEVCNRSDLFDVYVNLPDSVITVSQSAKEAMAMGKLHKDIGHLIVQSAEDTEGSDSQVIKDISVKTKEILANLVSLSGECEDSKITLEGLKQHHFPPATENFLFHLAAAEQLLRI</sequence>
<proteinExistence type="inferred from homology"/>
<dbReference type="Ensembl" id="ENSSAUT00010054920.1">
    <property type="protein sequence ID" value="ENSSAUP00010052228.1"/>
    <property type="gene ID" value="ENSSAUG00010021677.1"/>
</dbReference>
<name>A0A671XLZ7_SPAAU</name>
<keyword evidence="3" id="KW-0344">Guanine-nucleotide releasing factor</keyword>
<organism evidence="6 7">
    <name type="scientific">Sparus aurata</name>
    <name type="common">Gilthead sea bream</name>
    <dbReference type="NCBI Taxonomy" id="8175"/>
    <lineage>
        <taxon>Eukaryota</taxon>
        <taxon>Metazoa</taxon>
        <taxon>Chordata</taxon>
        <taxon>Craniata</taxon>
        <taxon>Vertebrata</taxon>
        <taxon>Euteleostomi</taxon>
        <taxon>Actinopterygii</taxon>
        <taxon>Neopterygii</taxon>
        <taxon>Teleostei</taxon>
        <taxon>Neoteleostei</taxon>
        <taxon>Acanthomorphata</taxon>
        <taxon>Eupercaria</taxon>
        <taxon>Spariformes</taxon>
        <taxon>Sparidae</taxon>
        <taxon>Sparus</taxon>
    </lineage>
</organism>
<dbReference type="InterPro" id="IPR042431">
    <property type="entry name" value="FAM45"/>
</dbReference>
<dbReference type="PROSITE" id="PS50211">
    <property type="entry name" value="DENN"/>
    <property type="match status" value="1"/>
</dbReference>
<evidence type="ECO:0000256" key="4">
    <source>
        <dbReference type="ARBA" id="ARBA00022753"/>
    </source>
</evidence>
<reference evidence="6" key="2">
    <citation type="submission" date="2025-08" db="UniProtKB">
        <authorList>
            <consortium name="Ensembl"/>
        </authorList>
    </citation>
    <scope>IDENTIFICATION</scope>
</reference>
<evidence type="ECO:0000256" key="1">
    <source>
        <dbReference type="ARBA" id="ARBA00004603"/>
    </source>
</evidence>
<reference evidence="6" key="1">
    <citation type="submission" date="2021-04" db="EMBL/GenBank/DDBJ databases">
        <authorList>
            <consortium name="Wellcome Sanger Institute Data Sharing"/>
        </authorList>
    </citation>
    <scope>NUCLEOTIDE SEQUENCE [LARGE SCALE GENOMIC DNA]</scope>
</reference>
<dbReference type="FunCoup" id="A0A671XLZ7">
    <property type="interactions" value="320"/>
</dbReference>
<keyword evidence="4" id="KW-0967">Endosome</keyword>
<dbReference type="GeneTree" id="ENSGT00940000164222"/>
<gene>
    <name evidence="6" type="primary">dennd10</name>
</gene>
<dbReference type="Proteomes" id="UP000472265">
    <property type="component" value="Chromosome 15"/>
</dbReference>